<evidence type="ECO:0000256" key="14">
    <source>
        <dbReference type="ARBA" id="ARBA00023284"/>
    </source>
</evidence>
<comment type="caution">
    <text evidence="18">The sequence shown here is derived from an EMBL/GenBank/DDBJ whole genome shotgun (WGS) entry which is preliminary data.</text>
</comment>
<keyword evidence="9 17" id="KW-0671">Queuosine biosynthesis</keyword>
<feature type="binding site" evidence="17">
    <location>
        <position position="9"/>
    </location>
    <ligand>
        <name>[4Fe-4S] cluster</name>
        <dbReference type="ChEBI" id="CHEBI:49883"/>
    </ligand>
</feature>
<evidence type="ECO:0000256" key="3">
    <source>
        <dbReference type="ARBA" id="ARBA00008207"/>
    </source>
</evidence>
<keyword evidence="10 17" id="KW-0560">Oxidoreductase</keyword>
<keyword evidence="19" id="KW-1185">Reference proteome</keyword>
<keyword evidence="8 17" id="KW-0479">Metal-binding</keyword>
<evidence type="ECO:0000256" key="8">
    <source>
        <dbReference type="ARBA" id="ARBA00022723"/>
    </source>
</evidence>
<evidence type="ECO:0000256" key="15">
    <source>
        <dbReference type="ARBA" id="ARBA00031446"/>
    </source>
</evidence>
<keyword evidence="13 17" id="KW-1015">Disulfide bond</keyword>
<dbReference type="GO" id="GO:0046872">
    <property type="term" value="F:metal ion binding"/>
    <property type="evidence" value="ECO:0007669"/>
    <property type="project" value="UniProtKB-KW"/>
</dbReference>
<organism evidence="18 19">
    <name type="scientific">Candidatus Electronema aureum</name>
    <dbReference type="NCBI Taxonomy" id="2005002"/>
    <lineage>
        <taxon>Bacteria</taxon>
        <taxon>Pseudomonadati</taxon>
        <taxon>Thermodesulfobacteriota</taxon>
        <taxon>Desulfobulbia</taxon>
        <taxon>Desulfobulbales</taxon>
        <taxon>Desulfobulbaceae</taxon>
        <taxon>Candidatus Electronema</taxon>
    </lineage>
</organism>
<sequence length="188" mass="22041">MKILLHVCCGPCTVYPLDFLRQQGHEVSGWFHNPNIHPYREFRRRIEALEEFARQKNFNVEIDSTYGLRAFLRQVVFHEDSRCGLCYDLRLTPTAKRAAIQGFDAFSSTLLYSKYQNHSLLKNKGEVLAQQHGIGFYYHDFREGWQQGIDASVAMNLYRQPYCGCIYSEQERYDKKMPRNVTPDEASQ</sequence>
<evidence type="ECO:0000256" key="7">
    <source>
        <dbReference type="ARBA" id="ARBA00022694"/>
    </source>
</evidence>
<dbReference type="EC" id="1.17.99.6" evidence="4 17"/>
<evidence type="ECO:0000256" key="5">
    <source>
        <dbReference type="ARBA" id="ARBA00016895"/>
    </source>
</evidence>
<dbReference type="Proteomes" id="UP000316238">
    <property type="component" value="Unassembled WGS sequence"/>
</dbReference>
<dbReference type="AlphaFoldDB" id="A0A521G498"/>
<evidence type="ECO:0000256" key="2">
    <source>
        <dbReference type="ARBA" id="ARBA00004691"/>
    </source>
</evidence>
<evidence type="ECO:0000256" key="16">
    <source>
        <dbReference type="ARBA" id="ARBA00047415"/>
    </source>
</evidence>
<gene>
    <name evidence="17" type="primary">queH</name>
    <name evidence="18" type="ORF">CDV28_10376</name>
</gene>
<accession>A0A521G498</accession>
<evidence type="ECO:0000256" key="17">
    <source>
        <dbReference type="HAMAP-Rule" id="MF_02089"/>
    </source>
</evidence>
<protein>
    <recommendedName>
        <fullName evidence="5 17">Epoxyqueuosine reductase QueH</fullName>
        <ecNumber evidence="4 17">1.17.99.6</ecNumber>
    </recommendedName>
    <alternativeName>
        <fullName evidence="15 17">Queuosine biosynthesis protein QueH</fullName>
    </alternativeName>
</protein>
<keyword evidence="6 17" id="KW-0004">4Fe-4S</keyword>
<dbReference type="HAMAP" id="MF_02089">
    <property type="entry name" value="QueH"/>
    <property type="match status" value="1"/>
</dbReference>
<keyword evidence="14 17" id="KW-0676">Redox-active center</keyword>
<evidence type="ECO:0000256" key="12">
    <source>
        <dbReference type="ARBA" id="ARBA00023014"/>
    </source>
</evidence>
<comment type="similarity">
    <text evidence="3 17">Belongs to the QueH family.</text>
</comment>
<feature type="binding site" evidence="17">
    <location>
        <position position="8"/>
    </location>
    <ligand>
        <name>[4Fe-4S] cluster</name>
        <dbReference type="ChEBI" id="CHEBI:49883"/>
    </ligand>
</feature>
<evidence type="ECO:0000256" key="1">
    <source>
        <dbReference type="ARBA" id="ARBA00002268"/>
    </source>
</evidence>
<feature type="binding site" evidence="17">
    <location>
        <position position="86"/>
    </location>
    <ligand>
        <name>[4Fe-4S] cluster</name>
        <dbReference type="ChEBI" id="CHEBI:49883"/>
    </ligand>
</feature>
<evidence type="ECO:0000313" key="19">
    <source>
        <dbReference type="Proteomes" id="UP000316238"/>
    </source>
</evidence>
<dbReference type="GO" id="GO:0008616">
    <property type="term" value="P:tRNA queuosine(34) biosynthetic process"/>
    <property type="evidence" value="ECO:0007669"/>
    <property type="project" value="UniProtKB-UniRule"/>
</dbReference>
<evidence type="ECO:0000256" key="11">
    <source>
        <dbReference type="ARBA" id="ARBA00023004"/>
    </source>
</evidence>
<comment type="catalytic activity">
    <reaction evidence="16 17">
        <text>epoxyqueuosine(34) in tRNA + AH2 = queuosine(34) in tRNA + A + H2O</text>
        <dbReference type="Rhea" id="RHEA:32159"/>
        <dbReference type="Rhea" id="RHEA-COMP:18571"/>
        <dbReference type="Rhea" id="RHEA-COMP:18582"/>
        <dbReference type="ChEBI" id="CHEBI:13193"/>
        <dbReference type="ChEBI" id="CHEBI:15377"/>
        <dbReference type="ChEBI" id="CHEBI:17499"/>
        <dbReference type="ChEBI" id="CHEBI:194431"/>
        <dbReference type="ChEBI" id="CHEBI:194443"/>
        <dbReference type="EC" id="1.17.99.6"/>
    </reaction>
</comment>
<comment type="pathway">
    <text evidence="2 17">tRNA modification; tRNA-queuosine biosynthesis.</text>
</comment>
<evidence type="ECO:0000256" key="6">
    <source>
        <dbReference type="ARBA" id="ARBA00022485"/>
    </source>
</evidence>
<dbReference type="PANTHER" id="PTHR36701:SF1">
    <property type="entry name" value="EPOXYQUEUOSINE REDUCTASE QUEH"/>
    <property type="match status" value="1"/>
</dbReference>
<evidence type="ECO:0000256" key="4">
    <source>
        <dbReference type="ARBA" id="ARBA00012622"/>
    </source>
</evidence>
<name>A0A521G498_9BACT</name>
<keyword evidence="7 17" id="KW-0819">tRNA processing</keyword>
<evidence type="ECO:0000256" key="10">
    <source>
        <dbReference type="ARBA" id="ARBA00023002"/>
    </source>
</evidence>
<dbReference type="EMBL" id="NQJD01000003">
    <property type="protein sequence ID" value="TAA75837.1"/>
    <property type="molecule type" value="Genomic_DNA"/>
</dbReference>
<keyword evidence="11 17" id="KW-0408">Iron</keyword>
<feature type="disulfide bond" description="Redox-active" evidence="17">
    <location>
        <begin position="163"/>
        <end position="165"/>
    </location>
</feature>
<evidence type="ECO:0000313" key="18">
    <source>
        <dbReference type="EMBL" id="TAA75837.1"/>
    </source>
</evidence>
<dbReference type="Pfam" id="PF02677">
    <property type="entry name" value="QueH"/>
    <property type="match status" value="1"/>
</dbReference>
<evidence type="ECO:0000256" key="9">
    <source>
        <dbReference type="ARBA" id="ARBA00022785"/>
    </source>
</evidence>
<comment type="function">
    <text evidence="1 17">Catalyzes the conversion of epoxyqueuosine (oQ) to queuosine (Q), which is a hypermodified base found in the wobble positions of tRNA(Asp), tRNA(Asn), tRNA(His) and tRNA(Tyr).</text>
</comment>
<evidence type="ECO:0000256" key="13">
    <source>
        <dbReference type="ARBA" id="ARBA00023157"/>
    </source>
</evidence>
<dbReference type="UniPathway" id="UPA00392"/>
<dbReference type="PANTHER" id="PTHR36701">
    <property type="entry name" value="EPOXYQUEUOSINE REDUCTASE QUEH"/>
    <property type="match status" value="1"/>
</dbReference>
<reference evidence="18" key="1">
    <citation type="submission" date="2017-07" db="EMBL/GenBank/DDBJ databases">
        <title>The cable genome - Insights into the physiology and evolution of filamentous bacteria capable of sulfide oxidation via long distance electron transfer.</title>
        <authorList>
            <person name="Thorup C."/>
            <person name="Bjerg J.T."/>
            <person name="Schreiber L."/>
            <person name="Nielsen L.P."/>
            <person name="Kjeldsen K.U."/>
            <person name="Boesen T."/>
            <person name="Boggild A."/>
            <person name="Meysman F."/>
            <person name="Geelhoed J."/>
            <person name="Schramm A."/>
        </authorList>
    </citation>
    <scope>NUCLEOTIDE SEQUENCE [LARGE SCALE GENOMIC DNA]</scope>
    <source>
        <strain evidence="18">GS</strain>
    </source>
</reference>
<dbReference type="GO" id="GO:0051539">
    <property type="term" value="F:4 iron, 4 sulfur cluster binding"/>
    <property type="evidence" value="ECO:0007669"/>
    <property type="project" value="UniProtKB-UniRule"/>
</dbReference>
<dbReference type="InterPro" id="IPR003828">
    <property type="entry name" value="QueH"/>
</dbReference>
<proteinExistence type="inferred from homology"/>
<keyword evidence="12 17" id="KW-0411">Iron-sulfur</keyword>
<dbReference type="GO" id="GO:0052693">
    <property type="term" value="F:epoxyqueuosine reductase activity"/>
    <property type="evidence" value="ECO:0007669"/>
    <property type="project" value="UniProtKB-UniRule"/>
</dbReference>
<feature type="binding site" evidence="17">
    <location>
        <position position="83"/>
    </location>
    <ligand>
        <name>[4Fe-4S] cluster</name>
        <dbReference type="ChEBI" id="CHEBI:49883"/>
    </ligand>
</feature>